<gene>
    <name evidence="1" type="ORF">Tci_702909</name>
</gene>
<dbReference type="AlphaFoldDB" id="A0A699L8Q4"/>
<organism evidence="1">
    <name type="scientific">Tanacetum cinerariifolium</name>
    <name type="common">Dalmatian daisy</name>
    <name type="synonym">Chrysanthemum cinerariifolium</name>
    <dbReference type="NCBI Taxonomy" id="118510"/>
    <lineage>
        <taxon>Eukaryota</taxon>
        <taxon>Viridiplantae</taxon>
        <taxon>Streptophyta</taxon>
        <taxon>Embryophyta</taxon>
        <taxon>Tracheophyta</taxon>
        <taxon>Spermatophyta</taxon>
        <taxon>Magnoliopsida</taxon>
        <taxon>eudicotyledons</taxon>
        <taxon>Gunneridae</taxon>
        <taxon>Pentapetalae</taxon>
        <taxon>asterids</taxon>
        <taxon>campanulids</taxon>
        <taxon>Asterales</taxon>
        <taxon>Asteraceae</taxon>
        <taxon>Asteroideae</taxon>
        <taxon>Anthemideae</taxon>
        <taxon>Anthemidinae</taxon>
        <taxon>Tanacetum</taxon>
    </lineage>
</organism>
<proteinExistence type="predicted"/>
<reference evidence="1" key="1">
    <citation type="journal article" date="2019" name="Sci. Rep.">
        <title>Draft genome of Tanacetum cinerariifolium, the natural source of mosquito coil.</title>
        <authorList>
            <person name="Yamashiro T."/>
            <person name="Shiraishi A."/>
            <person name="Satake H."/>
            <person name="Nakayama K."/>
        </authorList>
    </citation>
    <scope>NUCLEOTIDE SEQUENCE</scope>
</reference>
<evidence type="ECO:0000313" key="1">
    <source>
        <dbReference type="EMBL" id="GFB30938.1"/>
    </source>
</evidence>
<dbReference type="PANTHER" id="PTHR47556:SF1">
    <property type="entry name" value="SEC14P-LIKE PHOSPHATIDYLINOSITOL TRANSFER FAMILY PROTEIN"/>
    <property type="match status" value="1"/>
</dbReference>
<name>A0A699L8Q4_TANCI</name>
<accession>A0A699L8Q4</accession>
<sequence length="78" mass="9099">MVFPCSEMIALYGFLQMYDRLEDERLCVFLLEKKSSKLRDGKEEILGMFDLRCVILLRRLGQVFSVDAPFVFHPSYGS</sequence>
<protein>
    <submittedName>
        <fullName evidence="1">Uncharacterized protein</fullName>
    </submittedName>
</protein>
<dbReference type="PANTHER" id="PTHR47556">
    <property type="entry name" value="SEC14P-LIKE PHOSPHATIDYLINOSITOL TRANSFER FAMILY PROTEIN"/>
    <property type="match status" value="1"/>
</dbReference>
<comment type="caution">
    <text evidence="1">The sequence shown here is derived from an EMBL/GenBank/DDBJ whole genome shotgun (WGS) entry which is preliminary data.</text>
</comment>
<dbReference type="EMBL" id="BKCJ010598702">
    <property type="protein sequence ID" value="GFB30938.1"/>
    <property type="molecule type" value="Genomic_DNA"/>
</dbReference>